<dbReference type="InterPro" id="IPR011701">
    <property type="entry name" value="MFS"/>
</dbReference>
<proteinExistence type="predicted"/>
<dbReference type="PANTHER" id="PTHR43791:SF65">
    <property type="entry name" value="MAJOR FACILITATOR SUPERFAMILY (MFS) PROFILE DOMAIN-CONTAINING PROTEIN-RELATED"/>
    <property type="match status" value="1"/>
</dbReference>
<reference evidence="8 9" key="1">
    <citation type="submission" date="2014-09" db="EMBL/GenBank/DDBJ databases">
        <authorList>
            <person name="Magalhaes I.L.F."/>
            <person name="Oliveira U."/>
            <person name="Santos F.R."/>
            <person name="Vidigal T.H.D.A."/>
            <person name="Brescovit A.D."/>
            <person name="Santos A.J."/>
        </authorList>
    </citation>
    <scope>NUCLEOTIDE SEQUENCE [LARGE SCALE GENOMIC DNA]</scope>
</reference>
<dbReference type="AlphaFoldDB" id="A0A0N7LAD2"/>
<dbReference type="Proteomes" id="UP000054845">
    <property type="component" value="Unassembled WGS sequence"/>
</dbReference>
<evidence type="ECO:0000256" key="2">
    <source>
        <dbReference type="ARBA" id="ARBA00022448"/>
    </source>
</evidence>
<keyword evidence="4 7" id="KW-1133">Transmembrane helix</keyword>
<sequence length="636" mass="71831">MTQTSSNAAEATSRTDTVAPGTHTVRRASTEIDIDASASEASSGEDAEKKAIEARTEEEIQREHLSVIAALAREPDAKREDLARVAGNAHDVTAAKEDETTISQLLSAFGIGNKNKPKPNPEDIATQPSVYDDPNLSKFFTPTKGYENLHRFDPSFTWTKGEESRLIKRLDWRITAWACLAFFALDLGRGNLSQANTDNFIPDLGMRRNDYNLGNTIYQVSFLLAEIPSQMISKRLGADRWIPFIMIAWSIVSGAQFFLSGRTSFLVTRCLLGLLQGGFIPEAVLYLTYFFKTAELPLRLAIFWAMRRVADIVAPLLALGLLQMRGVLGYEGWRWLFLMEGIIMLIIGIYSACTMVASATQTKNKFLRPNGWFNEQEEKVLVMRVLRDDPSKGDLHNRQPVTPKMLLKALSDWHMWPLYVCGLIWEMPAGPPDQYFTLILTDLGFDTNESNLLSIPPQVGAILSMFFFTYISIVLSRKAFVAVWTQIWMLPCLVALATLPTGANPWSKFAILTVLLSFPSPHPVHVGWCSQNSNSVRTRAISACVYNMMTQLGRVIYSNIYREDDEPEYRRGNRTLVAICSMNICIYALISLFYTLVNRHRSRKWDAMTKEEQLEYMSRADGKALGNKRLDFRFAW</sequence>
<feature type="compositionally biased region" description="Polar residues" evidence="6">
    <location>
        <begin position="1"/>
        <end position="16"/>
    </location>
</feature>
<dbReference type="InterPro" id="IPR036259">
    <property type="entry name" value="MFS_trans_sf"/>
</dbReference>
<evidence type="ECO:0000256" key="5">
    <source>
        <dbReference type="ARBA" id="ARBA00023136"/>
    </source>
</evidence>
<dbReference type="GO" id="GO:0016020">
    <property type="term" value="C:membrane"/>
    <property type="evidence" value="ECO:0007669"/>
    <property type="project" value="UniProtKB-SubCell"/>
</dbReference>
<dbReference type="GO" id="GO:0022857">
    <property type="term" value="F:transmembrane transporter activity"/>
    <property type="evidence" value="ECO:0007669"/>
    <property type="project" value="InterPro"/>
</dbReference>
<feature type="region of interest" description="Disordered" evidence="6">
    <location>
        <begin position="1"/>
        <end position="58"/>
    </location>
</feature>
<dbReference type="FunFam" id="1.20.1250.20:FF:000106">
    <property type="entry name" value="MFS transporter, putative"/>
    <property type="match status" value="1"/>
</dbReference>
<keyword evidence="5 7" id="KW-0472">Membrane</keyword>
<dbReference type="STRING" id="401625.A0A0N7LAD2"/>
<comment type="subcellular location">
    <subcellularLocation>
        <location evidence="1">Membrane</location>
        <topology evidence="1">Multi-pass membrane protein</topology>
    </subcellularLocation>
</comment>
<evidence type="ECO:0000256" key="3">
    <source>
        <dbReference type="ARBA" id="ARBA00022692"/>
    </source>
</evidence>
<feature type="transmembrane region" description="Helical" evidence="7">
    <location>
        <begin position="480"/>
        <end position="499"/>
    </location>
</feature>
<feature type="transmembrane region" description="Helical" evidence="7">
    <location>
        <begin position="576"/>
        <end position="597"/>
    </location>
</feature>
<feature type="transmembrane region" description="Helical" evidence="7">
    <location>
        <begin position="455"/>
        <end position="473"/>
    </location>
</feature>
<feature type="transmembrane region" description="Helical" evidence="7">
    <location>
        <begin position="241"/>
        <end position="259"/>
    </location>
</feature>
<evidence type="ECO:0000313" key="9">
    <source>
        <dbReference type="Proteomes" id="UP000054845"/>
    </source>
</evidence>
<feature type="compositionally biased region" description="Basic and acidic residues" evidence="6">
    <location>
        <begin position="46"/>
        <end position="58"/>
    </location>
</feature>
<evidence type="ECO:0000256" key="7">
    <source>
        <dbReference type="SAM" id="Phobius"/>
    </source>
</evidence>
<keyword evidence="3 7" id="KW-0812">Transmembrane</keyword>
<keyword evidence="9" id="KW-1185">Reference proteome</keyword>
<evidence type="ECO:0000256" key="1">
    <source>
        <dbReference type="ARBA" id="ARBA00004141"/>
    </source>
</evidence>
<dbReference type="SUPFAM" id="SSF103473">
    <property type="entry name" value="MFS general substrate transporter"/>
    <property type="match status" value="1"/>
</dbReference>
<evidence type="ECO:0000256" key="6">
    <source>
        <dbReference type="SAM" id="MobiDB-lite"/>
    </source>
</evidence>
<feature type="compositionally biased region" description="Low complexity" evidence="6">
    <location>
        <begin position="35"/>
        <end position="44"/>
    </location>
</feature>
<feature type="transmembrane region" description="Helical" evidence="7">
    <location>
        <begin position="336"/>
        <end position="359"/>
    </location>
</feature>
<accession>A0A0N7LAD2</accession>
<evidence type="ECO:0000313" key="8">
    <source>
        <dbReference type="EMBL" id="CEH16258.1"/>
    </source>
</evidence>
<dbReference type="Gene3D" id="1.20.1250.20">
    <property type="entry name" value="MFS general substrate transporter like domains"/>
    <property type="match status" value="1"/>
</dbReference>
<feature type="transmembrane region" description="Helical" evidence="7">
    <location>
        <begin position="271"/>
        <end position="291"/>
    </location>
</feature>
<evidence type="ECO:0000256" key="4">
    <source>
        <dbReference type="ARBA" id="ARBA00022989"/>
    </source>
</evidence>
<keyword evidence="2" id="KW-0813">Transport</keyword>
<dbReference type="PANTHER" id="PTHR43791">
    <property type="entry name" value="PERMEASE-RELATED"/>
    <property type="match status" value="1"/>
</dbReference>
<name>A0A0N7LAD2_9BASI</name>
<protein>
    <submittedName>
        <fullName evidence="8">Permease of the major facilitator superfamily</fullName>
    </submittedName>
</protein>
<dbReference type="Pfam" id="PF07690">
    <property type="entry name" value="MFS_1"/>
    <property type="match status" value="1"/>
</dbReference>
<dbReference type="EMBL" id="CCYA01000278">
    <property type="protein sequence ID" value="CEH16258.1"/>
    <property type="molecule type" value="Genomic_DNA"/>
</dbReference>
<organism evidence="8 9">
    <name type="scientific">Ceraceosorus bombacis</name>
    <dbReference type="NCBI Taxonomy" id="401625"/>
    <lineage>
        <taxon>Eukaryota</taxon>
        <taxon>Fungi</taxon>
        <taxon>Dikarya</taxon>
        <taxon>Basidiomycota</taxon>
        <taxon>Ustilaginomycotina</taxon>
        <taxon>Exobasidiomycetes</taxon>
        <taxon>Ceraceosorales</taxon>
        <taxon>Ceraceosoraceae</taxon>
        <taxon>Ceraceosorus</taxon>
    </lineage>
</organism>
<dbReference type="OrthoDB" id="1935484at2759"/>